<evidence type="ECO:0000256" key="1">
    <source>
        <dbReference type="ARBA" id="ARBA00023242"/>
    </source>
</evidence>
<keyword evidence="1" id="KW-0539">Nucleus</keyword>
<reference evidence="6" key="1">
    <citation type="journal article" date="2019" name="Nat. Commun.">
        <title>Expansion of phycobilisome linker gene families in mesophilic red algae.</title>
        <authorList>
            <person name="Lee J."/>
            <person name="Kim D."/>
            <person name="Bhattacharya D."/>
            <person name="Yoon H.S."/>
        </authorList>
    </citation>
    <scope>NUCLEOTIDE SEQUENCE [LARGE SCALE GENOMIC DNA]</scope>
    <source>
        <strain evidence="6">CCMP 1328</strain>
    </source>
</reference>
<dbReference type="SUPFAM" id="SSF46689">
    <property type="entry name" value="Homeodomain-like"/>
    <property type="match status" value="1"/>
</dbReference>
<organism evidence="5 6">
    <name type="scientific">Porphyridium purpureum</name>
    <name type="common">Red alga</name>
    <name type="synonym">Porphyridium cruentum</name>
    <dbReference type="NCBI Taxonomy" id="35688"/>
    <lineage>
        <taxon>Eukaryota</taxon>
        <taxon>Rhodophyta</taxon>
        <taxon>Bangiophyceae</taxon>
        <taxon>Porphyridiales</taxon>
        <taxon>Porphyridiaceae</taxon>
        <taxon>Porphyridium</taxon>
    </lineage>
</organism>
<keyword evidence="6" id="KW-1185">Reference proteome</keyword>
<feature type="compositionally biased region" description="Low complexity" evidence="2">
    <location>
        <begin position="269"/>
        <end position="280"/>
    </location>
</feature>
<dbReference type="PANTHER" id="PTHR46734:SF1">
    <property type="entry name" value="TELOMERIC REPEAT-BINDING FACTOR 1"/>
    <property type="match status" value="1"/>
</dbReference>
<dbReference type="OrthoDB" id="608866at2759"/>
<dbReference type="InterPro" id="IPR052450">
    <property type="entry name" value="TRBD-Containing_Protein"/>
</dbReference>
<dbReference type="PROSITE" id="PS50090">
    <property type="entry name" value="MYB_LIKE"/>
    <property type="match status" value="1"/>
</dbReference>
<feature type="region of interest" description="Disordered" evidence="2">
    <location>
        <begin position="217"/>
        <end position="236"/>
    </location>
</feature>
<gene>
    <name evidence="5" type="ORF">FVE85_0500</name>
</gene>
<dbReference type="InterPro" id="IPR001005">
    <property type="entry name" value="SANT/Myb"/>
</dbReference>
<evidence type="ECO:0000313" key="6">
    <source>
        <dbReference type="Proteomes" id="UP000324585"/>
    </source>
</evidence>
<dbReference type="InterPro" id="IPR017930">
    <property type="entry name" value="Myb_dom"/>
</dbReference>
<feature type="region of interest" description="Disordered" evidence="2">
    <location>
        <begin position="263"/>
        <end position="304"/>
    </location>
</feature>
<feature type="domain" description="HTH myb-type" evidence="4">
    <location>
        <begin position="298"/>
        <end position="359"/>
    </location>
</feature>
<feature type="domain" description="Myb-like" evidence="3">
    <location>
        <begin position="298"/>
        <end position="355"/>
    </location>
</feature>
<feature type="region of interest" description="Disordered" evidence="2">
    <location>
        <begin position="1"/>
        <end position="58"/>
    </location>
</feature>
<proteinExistence type="predicted"/>
<comment type="caution">
    <text evidence="5">The sequence shown here is derived from an EMBL/GenBank/DDBJ whole genome shotgun (WGS) entry which is preliminary data.</text>
</comment>
<feature type="region of interest" description="Disordered" evidence="2">
    <location>
        <begin position="94"/>
        <end position="139"/>
    </location>
</feature>
<feature type="region of interest" description="Disordered" evidence="2">
    <location>
        <begin position="166"/>
        <end position="188"/>
    </location>
</feature>
<dbReference type="CDD" id="cd11660">
    <property type="entry name" value="SANT_TRF"/>
    <property type="match status" value="1"/>
</dbReference>
<sequence length="375" mass="41873">MPRGGKQVPRQGSPSREDSRQGGRDPEMLGHEFETEFVDHDAPLASLTPPFPIHQLPPQSHQYWERAAYGKQPRSSVSYAANFPLQLALDAMHEREDTRRGAHRQRASAPTRAVREGMSDVQQSQRELRHSQPWQAPYSIETPPENLLFTADGPMMQVHHHQIRQVLEQPSRRNSLSNPNAARGETAEEEAAAYALAAAIETAAAAAAIGTDADEEHHHYPHHQLRGGEHRPLPVGDSVLWEGAGLPPVPEALTLRDEVHGTNLGSIEASSTDTATPSSTGRRNKGEKRSLGIGKSGKPIRNRQRWLESEDEAIFRGLLKHGWGQWTKIRLEFSGFGINPTRTSVDIKDRCRNLKLSESNYLAKIEERMNQQDQD</sequence>
<evidence type="ECO:0000259" key="4">
    <source>
        <dbReference type="PROSITE" id="PS51294"/>
    </source>
</evidence>
<dbReference type="EMBL" id="VRMN01000002">
    <property type="protein sequence ID" value="KAA8496771.1"/>
    <property type="molecule type" value="Genomic_DNA"/>
</dbReference>
<feature type="compositionally biased region" description="Basic and acidic residues" evidence="2">
    <location>
        <begin position="15"/>
        <end position="42"/>
    </location>
</feature>
<dbReference type="Pfam" id="PF00249">
    <property type="entry name" value="Myb_DNA-binding"/>
    <property type="match status" value="1"/>
</dbReference>
<dbReference type="PANTHER" id="PTHR46734">
    <property type="entry name" value="TELOMERIC REPEAT-BINDING FACTOR 1 TERF1"/>
    <property type="match status" value="1"/>
</dbReference>
<dbReference type="AlphaFoldDB" id="A0A5J4YYT0"/>
<protein>
    <submittedName>
        <fullName evidence="5">Uncharacterized protein</fullName>
    </submittedName>
</protein>
<evidence type="ECO:0000313" key="5">
    <source>
        <dbReference type="EMBL" id="KAA8496771.1"/>
    </source>
</evidence>
<evidence type="ECO:0000256" key="2">
    <source>
        <dbReference type="SAM" id="MobiDB-lite"/>
    </source>
</evidence>
<name>A0A5J4YYT0_PORPP</name>
<evidence type="ECO:0000259" key="3">
    <source>
        <dbReference type="PROSITE" id="PS50090"/>
    </source>
</evidence>
<dbReference type="PROSITE" id="PS51294">
    <property type="entry name" value="HTH_MYB"/>
    <property type="match status" value="1"/>
</dbReference>
<accession>A0A5J4YYT0</accession>
<dbReference type="SMART" id="SM00717">
    <property type="entry name" value="SANT"/>
    <property type="match status" value="1"/>
</dbReference>
<dbReference type="InterPro" id="IPR009057">
    <property type="entry name" value="Homeodomain-like_sf"/>
</dbReference>
<dbReference type="Gene3D" id="1.10.10.60">
    <property type="entry name" value="Homeodomain-like"/>
    <property type="match status" value="1"/>
</dbReference>
<dbReference type="Proteomes" id="UP000324585">
    <property type="component" value="Unassembled WGS sequence"/>
</dbReference>